<reference evidence="6 7" key="1">
    <citation type="submission" date="2014-02" db="EMBL/GenBank/DDBJ databases">
        <title>Expanding our view of genomic diversity in Candidatus Accumulibacter clades.</title>
        <authorList>
            <person name="Skennerton C.T."/>
            <person name="Barr J.J."/>
            <person name="Slater F.R."/>
            <person name="Bond P.L."/>
            <person name="Tyson G.W."/>
        </authorList>
    </citation>
    <scope>NUCLEOTIDE SEQUENCE [LARGE SCALE GENOMIC DNA]</scope>
    <source>
        <strain evidence="7">BA-92</strain>
    </source>
</reference>
<dbReference type="InterPro" id="IPR012334">
    <property type="entry name" value="Pectin_lyas_fold"/>
</dbReference>
<proteinExistence type="predicted"/>
<dbReference type="Pfam" id="PF05048">
    <property type="entry name" value="NosD"/>
    <property type="match status" value="1"/>
</dbReference>
<dbReference type="InterPro" id="IPR007742">
    <property type="entry name" value="NosD_dom"/>
</dbReference>
<name>A0A011P459_9PROT</name>
<comment type="caution">
    <text evidence="6">The sequence shown here is derived from an EMBL/GenBank/DDBJ whole genome shotgun (WGS) entry which is preliminary data.</text>
</comment>
<sequence precursor="true">MPRRLLAAGVLCGLALVVLPSPGDAEDALTALRRTGTIGSGRVLADEPLDSRLGGMAEPAVAGWGGLNEQTPIPTEPRVSSLPFLQELVNAAPAGSLLKLKPGRYSGPVVVDKPLTIDGGGEASIDGGGKGTVFVLQANDAVLRNLQLTNSGVSHDSDDACLNVRGDRNVVENLHIDDCLFGIDLKMSNDNVLRGNRIRSKPFELGMRGDSLRLWYSHRNLITDNLIEDSRDMVAWYSNENHYLNNVARRSRYSIHFMFAADNLVEGNRFYDNAVGVNVMYSGGGAIRNNLFSHANGPTGMAVGFKEASSVLVEGNEIVYCAVGVGLDMSPFEPDTTIIIRGNRIAYNGIGISFLSDKKGTIIENNFFEGNLTQVAMGDTGSASRNLWRGNYWDDYQGFDRNQDDVGDRPHELYAYTDQLWMEVPYARFFRNAPMMETLDFLERLAPFSTPVMLLRDEAPVFNKPQETSKRSVK</sequence>
<keyword evidence="3" id="KW-0833">Ubl conjugation pathway</keyword>
<accession>A0A011P459</accession>
<organism evidence="6 7">
    <name type="scientific">Candidatus Accumulibacter appositus</name>
    <dbReference type="NCBI Taxonomy" id="1454003"/>
    <lineage>
        <taxon>Bacteria</taxon>
        <taxon>Pseudomonadati</taxon>
        <taxon>Pseudomonadota</taxon>
        <taxon>Betaproteobacteria</taxon>
        <taxon>Candidatus Accumulibacter</taxon>
    </lineage>
</organism>
<evidence type="ECO:0000256" key="4">
    <source>
        <dbReference type="SAM" id="SignalP"/>
    </source>
</evidence>
<comment type="pathway">
    <text evidence="1">Protein modification; protein ubiquitination.</text>
</comment>
<dbReference type="InterPro" id="IPR051550">
    <property type="entry name" value="SCF-Subunits/Alg-Epimerases"/>
</dbReference>
<gene>
    <name evidence="6" type="ORF">AW10_00489</name>
</gene>
<evidence type="ECO:0000259" key="5">
    <source>
        <dbReference type="Pfam" id="PF05048"/>
    </source>
</evidence>
<dbReference type="SUPFAM" id="SSF51126">
    <property type="entry name" value="Pectin lyase-like"/>
    <property type="match status" value="1"/>
</dbReference>
<dbReference type="Proteomes" id="UP000021816">
    <property type="component" value="Unassembled WGS sequence"/>
</dbReference>
<dbReference type="InterPro" id="IPR026464">
    <property type="entry name" value="NosD_copper_fam"/>
</dbReference>
<dbReference type="InterPro" id="IPR011050">
    <property type="entry name" value="Pectin_lyase_fold/virulence"/>
</dbReference>
<evidence type="ECO:0000256" key="3">
    <source>
        <dbReference type="ARBA" id="ARBA00022786"/>
    </source>
</evidence>
<dbReference type="PANTHER" id="PTHR22990:SF15">
    <property type="entry name" value="F-BOX ONLY PROTEIN 10"/>
    <property type="match status" value="1"/>
</dbReference>
<feature type="domain" description="Periplasmic copper-binding protein NosD beta helix" evidence="5">
    <location>
        <begin position="208"/>
        <end position="398"/>
    </location>
</feature>
<dbReference type="EMBL" id="JEMX01000011">
    <property type="protein sequence ID" value="EXI82386.1"/>
    <property type="molecule type" value="Genomic_DNA"/>
</dbReference>
<dbReference type="PATRIC" id="fig|1454003.3.peg.508"/>
<dbReference type="STRING" id="1454003.AW10_00489"/>
<dbReference type="AlphaFoldDB" id="A0A011P459"/>
<feature type="signal peptide" evidence="4">
    <location>
        <begin position="1"/>
        <end position="25"/>
    </location>
</feature>
<keyword evidence="2" id="KW-0677">Repeat</keyword>
<dbReference type="InterPro" id="IPR006626">
    <property type="entry name" value="PbH1"/>
</dbReference>
<protein>
    <submittedName>
        <fullName evidence="6">Nitrous oxide reductase family maturation protein NosD</fullName>
    </submittedName>
</protein>
<feature type="chain" id="PRO_5001461161" evidence="4">
    <location>
        <begin position="26"/>
        <end position="474"/>
    </location>
</feature>
<dbReference type="Gene3D" id="2.160.20.10">
    <property type="entry name" value="Single-stranded right-handed beta-helix, Pectin lyase-like"/>
    <property type="match status" value="2"/>
</dbReference>
<dbReference type="PANTHER" id="PTHR22990">
    <property type="entry name" value="F-BOX ONLY PROTEIN"/>
    <property type="match status" value="1"/>
</dbReference>
<evidence type="ECO:0000313" key="6">
    <source>
        <dbReference type="EMBL" id="EXI82386.1"/>
    </source>
</evidence>
<dbReference type="InterPro" id="IPR022441">
    <property type="entry name" value="Para_beta_helix_rpt-2"/>
</dbReference>
<dbReference type="NCBIfam" id="TIGR03804">
    <property type="entry name" value="para_beta_helix"/>
    <property type="match status" value="1"/>
</dbReference>
<dbReference type="NCBIfam" id="TIGR04247">
    <property type="entry name" value="NosD_copper_fam"/>
    <property type="match status" value="1"/>
</dbReference>
<dbReference type="SMART" id="SM00710">
    <property type="entry name" value="PbH1"/>
    <property type="match status" value="6"/>
</dbReference>
<evidence type="ECO:0000313" key="7">
    <source>
        <dbReference type="Proteomes" id="UP000021816"/>
    </source>
</evidence>
<evidence type="ECO:0000256" key="1">
    <source>
        <dbReference type="ARBA" id="ARBA00004906"/>
    </source>
</evidence>
<evidence type="ECO:0000256" key="2">
    <source>
        <dbReference type="ARBA" id="ARBA00022737"/>
    </source>
</evidence>
<keyword evidence="4" id="KW-0732">Signal</keyword>